<evidence type="ECO:0000256" key="1">
    <source>
        <dbReference type="SAM" id="SignalP"/>
    </source>
</evidence>
<dbReference type="InParanoid" id="I7M993"/>
<accession>I7M993</accession>
<dbReference type="GeneID" id="7833392"/>
<dbReference type="EMBL" id="GG662605">
    <property type="protein sequence ID" value="EAS01149.1"/>
    <property type="molecule type" value="Genomic_DNA"/>
</dbReference>
<dbReference type="RefSeq" id="XP_001021394.1">
    <property type="nucleotide sequence ID" value="XM_001021394.1"/>
</dbReference>
<keyword evidence="3" id="KW-1185">Reference proteome</keyword>
<dbReference type="Proteomes" id="UP000009168">
    <property type="component" value="Unassembled WGS sequence"/>
</dbReference>
<evidence type="ECO:0000313" key="3">
    <source>
        <dbReference type="Proteomes" id="UP000009168"/>
    </source>
</evidence>
<dbReference type="KEGG" id="tet:TTHERM_00317130"/>
<sequence length="163" mass="16665">MVILKLILFSVLVNFVFTIQGADVTCSGTACTTSGNCPQVPTTPSGLAWQNGASTGKCAINNCPTNTSSGLVGASDLFCLSCQGTTSSSVKAVYSNTQMTGCVAASATCGSSRTKNTWSDSDCLACNGSSLQYAKSDQSGCAATQKSNILLFSSLILLCLLLI</sequence>
<feature type="signal peptide" evidence="1">
    <location>
        <begin position="1"/>
        <end position="18"/>
    </location>
</feature>
<protein>
    <submittedName>
        <fullName evidence="2">Cell surface immobilization antigen</fullName>
    </submittedName>
</protein>
<keyword evidence="1" id="KW-0732">Signal</keyword>
<dbReference type="Pfam" id="PF06873">
    <property type="entry name" value="SerH"/>
    <property type="match status" value="1"/>
</dbReference>
<gene>
    <name evidence="2" type="ORF">TTHERM_00317130</name>
</gene>
<organism evidence="2 3">
    <name type="scientific">Tetrahymena thermophila (strain SB210)</name>
    <dbReference type="NCBI Taxonomy" id="312017"/>
    <lineage>
        <taxon>Eukaryota</taxon>
        <taxon>Sar</taxon>
        <taxon>Alveolata</taxon>
        <taxon>Ciliophora</taxon>
        <taxon>Intramacronucleata</taxon>
        <taxon>Oligohymenophorea</taxon>
        <taxon>Hymenostomatida</taxon>
        <taxon>Tetrahymenina</taxon>
        <taxon>Tetrahymenidae</taxon>
        <taxon>Tetrahymena</taxon>
    </lineage>
</organism>
<reference evidence="3" key="1">
    <citation type="journal article" date="2006" name="PLoS Biol.">
        <title>Macronuclear genome sequence of the ciliate Tetrahymena thermophila, a model eukaryote.</title>
        <authorList>
            <person name="Eisen J.A."/>
            <person name="Coyne R.S."/>
            <person name="Wu M."/>
            <person name="Wu D."/>
            <person name="Thiagarajan M."/>
            <person name="Wortman J.R."/>
            <person name="Badger J.H."/>
            <person name="Ren Q."/>
            <person name="Amedeo P."/>
            <person name="Jones K.M."/>
            <person name="Tallon L.J."/>
            <person name="Delcher A.L."/>
            <person name="Salzberg S.L."/>
            <person name="Silva J.C."/>
            <person name="Haas B.J."/>
            <person name="Majoros W.H."/>
            <person name="Farzad M."/>
            <person name="Carlton J.M."/>
            <person name="Smith R.K. Jr."/>
            <person name="Garg J."/>
            <person name="Pearlman R.E."/>
            <person name="Karrer K.M."/>
            <person name="Sun L."/>
            <person name="Manning G."/>
            <person name="Elde N.C."/>
            <person name="Turkewitz A.P."/>
            <person name="Asai D.J."/>
            <person name="Wilkes D.E."/>
            <person name="Wang Y."/>
            <person name="Cai H."/>
            <person name="Collins K."/>
            <person name="Stewart B.A."/>
            <person name="Lee S.R."/>
            <person name="Wilamowska K."/>
            <person name="Weinberg Z."/>
            <person name="Ruzzo W.L."/>
            <person name="Wloga D."/>
            <person name="Gaertig J."/>
            <person name="Frankel J."/>
            <person name="Tsao C.-C."/>
            <person name="Gorovsky M.A."/>
            <person name="Keeling P.J."/>
            <person name="Waller R.F."/>
            <person name="Patron N.J."/>
            <person name="Cherry J.M."/>
            <person name="Stover N.A."/>
            <person name="Krieger C.J."/>
            <person name="del Toro C."/>
            <person name="Ryder H.F."/>
            <person name="Williamson S.C."/>
            <person name="Barbeau R.A."/>
            <person name="Hamilton E.P."/>
            <person name="Orias E."/>
        </authorList>
    </citation>
    <scope>NUCLEOTIDE SEQUENCE [LARGE SCALE GENOMIC DNA]</scope>
    <source>
        <strain evidence="3">SB210</strain>
    </source>
</reference>
<dbReference type="HOGENOM" id="CLU_1672803_0_0_1"/>
<feature type="chain" id="PRO_5003712160" evidence="1">
    <location>
        <begin position="19"/>
        <end position="163"/>
    </location>
</feature>
<dbReference type="InterPro" id="IPR009670">
    <property type="entry name" value="SerH"/>
</dbReference>
<name>I7M993_TETTS</name>
<dbReference type="AlphaFoldDB" id="I7M993"/>
<evidence type="ECO:0000313" key="2">
    <source>
        <dbReference type="EMBL" id="EAS01149.1"/>
    </source>
</evidence>
<proteinExistence type="predicted"/>